<comment type="caution">
    <text evidence="1">The sequence shown here is derived from an EMBL/GenBank/DDBJ whole genome shotgun (WGS) entry which is preliminary data.</text>
</comment>
<keyword evidence="2" id="KW-1185">Reference proteome</keyword>
<evidence type="ECO:0000313" key="1">
    <source>
        <dbReference type="EMBL" id="KAK4003987.1"/>
    </source>
</evidence>
<organism evidence="1 2">
    <name type="scientific">Daphnia magna</name>
    <dbReference type="NCBI Taxonomy" id="35525"/>
    <lineage>
        <taxon>Eukaryota</taxon>
        <taxon>Metazoa</taxon>
        <taxon>Ecdysozoa</taxon>
        <taxon>Arthropoda</taxon>
        <taxon>Crustacea</taxon>
        <taxon>Branchiopoda</taxon>
        <taxon>Diplostraca</taxon>
        <taxon>Cladocera</taxon>
        <taxon>Anomopoda</taxon>
        <taxon>Daphniidae</taxon>
        <taxon>Daphnia</taxon>
    </lineage>
</organism>
<gene>
    <name evidence="1" type="ORF">OUZ56_005731</name>
</gene>
<reference evidence="1 2" key="1">
    <citation type="journal article" date="2023" name="Nucleic Acids Res.">
        <title>The hologenome of Daphnia magna reveals possible DNA methylation and microbiome-mediated evolution of the host genome.</title>
        <authorList>
            <person name="Chaturvedi A."/>
            <person name="Li X."/>
            <person name="Dhandapani V."/>
            <person name="Marshall H."/>
            <person name="Kissane S."/>
            <person name="Cuenca-Cambronero M."/>
            <person name="Asole G."/>
            <person name="Calvet F."/>
            <person name="Ruiz-Romero M."/>
            <person name="Marangio P."/>
            <person name="Guigo R."/>
            <person name="Rago D."/>
            <person name="Mirbahai L."/>
            <person name="Eastwood N."/>
            <person name="Colbourne J.K."/>
            <person name="Zhou J."/>
            <person name="Mallon E."/>
            <person name="Orsini L."/>
        </authorList>
    </citation>
    <scope>NUCLEOTIDE SEQUENCE [LARGE SCALE GENOMIC DNA]</scope>
    <source>
        <strain evidence="1">LRV0_1</strain>
    </source>
</reference>
<dbReference type="EMBL" id="JAOYFB010000001">
    <property type="protein sequence ID" value="KAK4003987.1"/>
    <property type="molecule type" value="Genomic_DNA"/>
</dbReference>
<sequence length="128" mass="13683">MYVNDYLSSAATVVQGVPEARGVKRALSEGDMHLQGWLSNSIEFLKAMAVENGPSDDAELSLDSDTTEKAREDVLTFQVGNLEHVAYTRVGIASKVASLFEPQGMAATMIVKAKITLSRIGRAGPLVA</sequence>
<protein>
    <submittedName>
        <fullName evidence="1">Uncharacterized protein</fullName>
    </submittedName>
</protein>
<accession>A0ABQ9YTK5</accession>
<dbReference type="PANTHER" id="PTHR47331">
    <property type="entry name" value="PHD-TYPE DOMAIN-CONTAINING PROTEIN"/>
    <property type="match status" value="1"/>
</dbReference>
<dbReference type="Proteomes" id="UP001234178">
    <property type="component" value="Unassembled WGS sequence"/>
</dbReference>
<proteinExistence type="predicted"/>
<name>A0ABQ9YTK5_9CRUS</name>
<evidence type="ECO:0000313" key="2">
    <source>
        <dbReference type="Proteomes" id="UP001234178"/>
    </source>
</evidence>